<keyword evidence="1" id="KW-0812">Transmembrane</keyword>
<feature type="transmembrane region" description="Helical" evidence="1">
    <location>
        <begin position="48"/>
        <end position="69"/>
    </location>
</feature>
<keyword evidence="1" id="KW-1133">Transmembrane helix</keyword>
<reference evidence="2 3" key="1">
    <citation type="submission" date="2016-12" db="EMBL/GenBank/DDBJ databases">
        <title>The new phylogeny of genus Mycobacterium.</title>
        <authorList>
            <person name="Tortoli E."/>
            <person name="Trovato A."/>
            <person name="Cirillo D.M."/>
        </authorList>
    </citation>
    <scope>NUCLEOTIDE SEQUENCE [LARGE SCALE GENOMIC DNA]</scope>
    <source>
        <strain evidence="2 3">CCUG 66554</strain>
    </source>
</reference>
<accession>A0A1X0J6H2</accession>
<sequence length="176" mass="18928">MGKLEGSADTGGELTIPLSKGKLGLIALGAIAFVPLCLWVVLLDDASIVHRTLAGLGIPLFAVCGVFAVRKLFDTRPGLILGSEGFTDNASANPAGFVPWTDVTDFHVVTIKRQRCLTVVVRNPEEYINRGGALRRYLNRANTRMVGSPIVISANSLKICFEDLVAAFETNRPNFA</sequence>
<keyword evidence="1" id="KW-0472">Membrane</keyword>
<dbReference type="RefSeq" id="WP_083016120.1">
    <property type="nucleotide sequence ID" value="NZ_MVII01000014.1"/>
</dbReference>
<comment type="caution">
    <text evidence="2">The sequence shown here is derived from an EMBL/GenBank/DDBJ whole genome shotgun (WGS) entry which is preliminary data.</text>
</comment>
<proteinExistence type="predicted"/>
<feature type="transmembrane region" description="Helical" evidence="1">
    <location>
        <begin position="23"/>
        <end position="42"/>
    </location>
</feature>
<dbReference type="EMBL" id="MVII01000014">
    <property type="protein sequence ID" value="ORB57732.1"/>
    <property type="molecule type" value="Genomic_DNA"/>
</dbReference>
<dbReference type="Proteomes" id="UP000192434">
    <property type="component" value="Unassembled WGS sequence"/>
</dbReference>
<evidence type="ECO:0000313" key="3">
    <source>
        <dbReference type="Proteomes" id="UP000192434"/>
    </source>
</evidence>
<protein>
    <submittedName>
        <fullName evidence="2">Uncharacterized protein</fullName>
    </submittedName>
</protein>
<gene>
    <name evidence="2" type="ORF">BST43_12565</name>
</gene>
<dbReference type="AlphaFoldDB" id="A0A1X0J6H2"/>
<dbReference type="OrthoDB" id="4764283at2"/>
<dbReference type="InterPro" id="IPR048136">
    <property type="entry name" value="STM3941-like"/>
</dbReference>
<evidence type="ECO:0000313" key="2">
    <source>
        <dbReference type="EMBL" id="ORB57732.1"/>
    </source>
</evidence>
<dbReference type="NCBIfam" id="NF041635">
    <property type="entry name" value="STM3941_fam"/>
    <property type="match status" value="1"/>
</dbReference>
<organism evidence="2 3">
    <name type="scientific">Mycobacteroides saopaulense</name>
    <dbReference type="NCBI Taxonomy" id="1578165"/>
    <lineage>
        <taxon>Bacteria</taxon>
        <taxon>Bacillati</taxon>
        <taxon>Actinomycetota</taxon>
        <taxon>Actinomycetes</taxon>
        <taxon>Mycobacteriales</taxon>
        <taxon>Mycobacteriaceae</taxon>
        <taxon>Mycobacteroides</taxon>
    </lineage>
</organism>
<name>A0A1X0J6H2_9MYCO</name>
<evidence type="ECO:0000256" key="1">
    <source>
        <dbReference type="SAM" id="Phobius"/>
    </source>
</evidence>